<dbReference type="InterPro" id="IPR012338">
    <property type="entry name" value="Beta-lactam/transpept-like"/>
</dbReference>
<dbReference type="InterPro" id="IPR050491">
    <property type="entry name" value="AmpC-like"/>
</dbReference>
<protein>
    <submittedName>
        <fullName evidence="3">Beta-lactamase</fullName>
    </submittedName>
</protein>
<keyword evidence="1" id="KW-0732">Signal</keyword>
<dbReference type="PANTHER" id="PTHR46825">
    <property type="entry name" value="D-ALANYL-D-ALANINE-CARBOXYPEPTIDASE/ENDOPEPTIDASE AMPH"/>
    <property type="match status" value="1"/>
</dbReference>
<accession>Q01WK8</accession>
<proteinExistence type="predicted"/>
<dbReference type="OrthoDB" id="9797709at2"/>
<reference evidence="3" key="1">
    <citation type="submission" date="2006-10" db="EMBL/GenBank/DDBJ databases">
        <title>Complete sequence of Solibacter usitatus Ellin6076.</title>
        <authorList>
            <consortium name="US DOE Joint Genome Institute"/>
            <person name="Copeland A."/>
            <person name="Lucas S."/>
            <person name="Lapidus A."/>
            <person name="Barry K."/>
            <person name="Detter J.C."/>
            <person name="Glavina del Rio T."/>
            <person name="Hammon N."/>
            <person name="Israni S."/>
            <person name="Dalin E."/>
            <person name="Tice H."/>
            <person name="Pitluck S."/>
            <person name="Thompson L.S."/>
            <person name="Brettin T."/>
            <person name="Bruce D."/>
            <person name="Han C."/>
            <person name="Tapia R."/>
            <person name="Gilna P."/>
            <person name="Schmutz J."/>
            <person name="Larimer F."/>
            <person name="Land M."/>
            <person name="Hauser L."/>
            <person name="Kyrpides N."/>
            <person name="Mikhailova N."/>
            <person name="Janssen P.H."/>
            <person name="Kuske C.R."/>
            <person name="Richardson P."/>
        </authorList>
    </citation>
    <scope>NUCLEOTIDE SEQUENCE</scope>
    <source>
        <strain evidence="3">Ellin6076</strain>
    </source>
</reference>
<evidence type="ECO:0000313" key="3">
    <source>
        <dbReference type="EMBL" id="ABJ85957.1"/>
    </source>
</evidence>
<feature type="signal peptide" evidence="1">
    <location>
        <begin position="1"/>
        <end position="18"/>
    </location>
</feature>
<dbReference type="InterPro" id="IPR017803">
    <property type="entry name" value="CHP03437_C"/>
</dbReference>
<organism evidence="3">
    <name type="scientific">Solibacter usitatus (strain Ellin6076)</name>
    <dbReference type="NCBI Taxonomy" id="234267"/>
    <lineage>
        <taxon>Bacteria</taxon>
        <taxon>Pseudomonadati</taxon>
        <taxon>Acidobacteriota</taxon>
        <taxon>Terriglobia</taxon>
        <taxon>Bryobacterales</taxon>
        <taxon>Solibacteraceae</taxon>
        <taxon>Candidatus Solibacter</taxon>
    </lineage>
</organism>
<dbReference type="SUPFAM" id="SSF56601">
    <property type="entry name" value="beta-lactamase/transpeptidase-like"/>
    <property type="match status" value="1"/>
</dbReference>
<dbReference type="InterPro" id="IPR001466">
    <property type="entry name" value="Beta-lactam-related"/>
</dbReference>
<dbReference type="Pfam" id="PF00144">
    <property type="entry name" value="Beta-lactamase"/>
    <property type="match status" value="1"/>
</dbReference>
<name>Q01WK8_SOLUE</name>
<gene>
    <name evidence="3" type="ordered locus">Acid_5000</name>
</gene>
<dbReference type="InParanoid" id="Q01WK8"/>
<dbReference type="STRING" id="234267.Acid_5000"/>
<dbReference type="Gene3D" id="3.40.710.10">
    <property type="entry name" value="DD-peptidase/beta-lactamase superfamily"/>
    <property type="match status" value="1"/>
</dbReference>
<evidence type="ECO:0000256" key="1">
    <source>
        <dbReference type="SAM" id="SignalP"/>
    </source>
</evidence>
<dbReference type="PANTHER" id="PTHR46825:SF9">
    <property type="entry name" value="BETA-LACTAMASE-RELATED DOMAIN-CONTAINING PROTEIN"/>
    <property type="match status" value="1"/>
</dbReference>
<dbReference type="KEGG" id="sus:Acid_5000"/>
<dbReference type="eggNOG" id="COG1680">
    <property type="taxonomic scope" value="Bacteria"/>
</dbReference>
<dbReference type="HOGENOM" id="CLU_458486_0_0_0"/>
<dbReference type="AlphaFoldDB" id="Q01WK8"/>
<feature type="domain" description="Beta-lactamase-related" evidence="2">
    <location>
        <begin position="28"/>
        <end position="380"/>
    </location>
</feature>
<sequence precursor="true">MRLAYLAALLAPLCAAQTGTPVPALSALDNVMQQALSRYSVKGGSLAVVKDGRLIFARAYGWADAELRMPAQPDSLFRWASTSKTLTAAAVISLVDQGKLDLDTPIFTILNQYSPYNGKLGDAHLAAITVRQVLHHTGGWDRMISGDPVTGDRTITAASATRTAFPPSRDNVIRYMLAQPLEFAPGARFAYSNFGYMLLGRVIEKISGKSYEAYVRDSILTPSGLPRIQLGGSTLAARLPGEVKYYDYPGAPLVSSYVSAAREMEPAPYGFANFDLNDADGAWVGSVIDLAKFSALLDGARPRALVTAESFAAMIAQTPRTTWVDSVGWYGFGLFAVPQLGGITWSHGGTVPGTRAGFWHFANGICYAFLFNGDSKDQTSLTSYVAQSVWDALAAVTDLPDQDLFPQYYPPTTAPAGVVNAASFLAGPVAPASLITVFGADLEGPVTLSLGDRTMPIFYSSPGQINSVVPAEAQTGDADLIVRREGWPDAISPITIAPVSPALFALKYQPIVFGPAEEDAYLTLYATGVRGHRTPVTVNFGDLPVPADYAGPQLQFEGLDQINVKLPRTLAAKGDVFVTLTVDTQRTNSVLVSFP</sequence>
<dbReference type="EMBL" id="CP000473">
    <property type="protein sequence ID" value="ABJ85957.1"/>
    <property type="molecule type" value="Genomic_DNA"/>
</dbReference>
<evidence type="ECO:0000259" key="2">
    <source>
        <dbReference type="Pfam" id="PF00144"/>
    </source>
</evidence>
<dbReference type="NCBIfam" id="TIGR03437">
    <property type="entry name" value="Soli_cterm"/>
    <property type="match status" value="1"/>
</dbReference>
<feature type="chain" id="PRO_5004163541" evidence="1">
    <location>
        <begin position="19"/>
        <end position="595"/>
    </location>
</feature>